<sequence>MKNPVTKNDRVFFMKKTFVLAKVFRAEILFHKRKEEKVPNSPSFKNWFF</sequence>
<proteinExistence type="predicted"/>
<keyword evidence="2" id="KW-1185">Reference proteome</keyword>
<accession>A0A1I5CH29</accession>
<dbReference type="EMBL" id="FOVW01000002">
    <property type="protein sequence ID" value="SFN86339.1"/>
    <property type="molecule type" value="Genomic_DNA"/>
</dbReference>
<reference evidence="2" key="1">
    <citation type="submission" date="2016-10" db="EMBL/GenBank/DDBJ databases">
        <authorList>
            <person name="Varghese N."/>
            <person name="Submissions S."/>
        </authorList>
    </citation>
    <scope>NUCLEOTIDE SEQUENCE [LARGE SCALE GENOMIC DNA]</scope>
    <source>
        <strain evidence="2">DSM 15282</strain>
    </source>
</reference>
<dbReference type="STRING" id="226506.SAMN04488519_102275"/>
<protein>
    <submittedName>
        <fullName evidence="1">Uncharacterized protein</fullName>
    </submittedName>
</protein>
<name>A0A1I5CH29_9BACT</name>
<evidence type="ECO:0000313" key="2">
    <source>
        <dbReference type="Proteomes" id="UP000199564"/>
    </source>
</evidence>
<evidence type="ECO:0000313" key="1">
    <source>
        <dbReference type="EMBL" id="SFN86339.1"/>
    </source>
</evidence>
<dbReference type="Proteomes" id="UP000199564">
    <property type="component" value="Unassembled WGS sequence"/>
</dbReference>
<dbReference type="AlphaFoldDB" id="A0A1I5CH29"/>
<organism evidence="1 2">
    <name type="scientific">Algoriphagus ornithinivorans</name>
    <dbReference type="NCBI Taxonomy" id="226506"/>
    <lineage>
        <taxon>Bacteria</taxon>
        <taxon>Pseudomonadati</taxon>
        <taxon>Bacteroidota</taxon>
        <taxon>Cytophagia</taxon>
        <taxon>Cytophagales</taxon>
        <taxon>Cyclobacteriaceae</taxon>
        <taxon>Algoriphagus</taxon>
    </lineage>
</organism>
<gene>
    <name evidence="1" type="ORF">SAMN04488519_102275</name>
</gene>